<dbReference type="EMBL" id="MORL01000003">
    <property type="protein sequence ID" value="OIN59913.1"/>
    <property type="molecule type" value="Genomic_DNA"/>
</dbReference>
<gene>
    <name evidence="3" type="ORF">BLX24_08695</name>
</gene>
<organism evidence="3 4">
    <name type="scientific">Arsenicibacter rosenii</name>
    <dbReference type="NCBI Taxonomy" id="1750698"/>
    <lineage>
        <taxon>Bacteria</taxon>
        <taxon>Pseudomonadati</taxon>
        <taxon>Bacteroidota</taxon>
        <taxon>Cytophagia</taxon>
        <taxon>Cytophagales</taxon>
        <taxon>Spirosomataceae</taxon>
        <taxon>Arsenicibacter</taxon>
    </lineage>
</organism>
<dbReference type="SUPFAM" id="SSF54427">
    <property type="entry name" value="NTF2-like"/>
    <property type="match status" value="1"/>
</dbReference>
<dbReference type="RefSeq" id="WP_071502811.1">
    <property type="nucleotide sequence ID" value="NZ_MORL01000003.1"/>
</dbReference>
<evidence type="ECO:0000313" key="3">
    <source>
        <dbReference type="EMBL" id="OIN59913.1"/>
    </source>
</evidence>
<evidence type="ECO:0000256" key="1">
    <source>
        <dbReference type="SAM" id="SignalP"/>
    </source>
</evidence>
<sequence>MKFILTFLLSVCFHLLYAQSADEKALIATEKERFNAQITRDPNVLDKVLADDLVYTHSSGQVDSKQSFIQSIKEAKMVYEQINVEEQKVRIYGRIAVVNGVCTIKAINNGQPMNLKLRYTDAYKRKGKQWQLITWQSLRI</sequence>
<dbReference type="AlphaFoldDB" id="A0A1S2VMC3"/>
<dbReference type="InterPro" id="IPR032710">
    <property type="entry name" value="NTF2-like_dom_sf"/>
</dbReference>
<name>A0A1S2VMC3_9BACT</name>
<protein>
    <submittedName>
        <fullName evidence="3">DUF4440 domain-containing protein</fullName>
    </submittedName>
</protein>
<accession>A0A1S2VMC3</accession>
<reference evidence="3 4" key="1">
    <citation type="submission" date="2016-10" db="EMBL/GenBank/DDBJ databases">
        <title>Arsenicibacter rosenii gen. nov., sp. nov., an efficient arsenic-methylating bacterium isolated from an arsenic-contaminated paddy soil.</title>
        <authorList>
            <person name="Huang K."/>
        </authorList>
    </citation>
    <scope>NUCLEOTIDE SEQUENCE [LARGE SCALE GENOMIC DNA]</scope>
    <source>
        <strain evidence="3 4">SM-1</strain>
    </source>
</reference>
<evidence type="ECO:0000259" key="2">
    <source>
        <dbReference type="Pfam" id="PF14534"/>
    </source>
</evidence>
<comment type="caution">
    <text evidence="3">The sequence shown here is derived from an EMBL/GenBank/DDBJ whole genome shotgun (WGS) entry which is preliminary data.</text>
</comment>
<dbReference type="Pfam" id="PF14534">
    <property type="entry name" value="DUF4440"/>
    <property type="match status" value="1"/>
</dbReference>
<evidence type="ECO:0000313" key="4">
    <source>
        <dbReference type="Proteomes" id="UP000181790"/>
    </source>
</evidence>
<feature type="signal peptide" evidence="1">
    <location>
        <begin position="1"/>
        <end position="20"/>
    </location>
</feature>
<keyword evidence="4" id="KW-1185">Reference proteome</keyword>
<feature type="chain" id="PRO_5010269855" evidence="1">
    <location>
        <begin position="21"/>
        <end position="140"/>
    </location>
</feature>
<proteinExistence type="predicted"/>
<keyword evidence="1" id="KW-0732">Signal</keyword>
<dbReference type="Gene3D" id="3.10.450.50">
    <property type="match status" value="1"/>
</dbReference>
<dbReference type="InterPro" id="IPR027843">
    <property type="entry name" value="DUF4440"/>
</dbReference>
<feature type="domain" description="DUF4440" evidence="2">
    <location>
        <begin position="27"/>
        <end position="132"/>
    </location>
</feature>
<dbReference type="Proteomes" id="UP000181790">
    <property type="component" value="Unassembled WGS sequence"/>
</dbReference>
<dbReference type="OrthoDB" id="1445948at2"/>